<organism evidence="1 2">
    <name type="scientific">Geomonas subterranea</name>
    <dbReference type="NCBI Taxonomy" id="2847989"/>
    <lineage>
        <taxon>Bacteria</taxon>
        <taxon>Pseudomonadati</taxon>
        <taxon>Thermodesulfobacteriota</taxon>
        <taxon>Desulfuromonadia</taxon>
        <taxon>Geobacterales</taxon>
        <taxon>Geobacteraceae</taxon>
        <taxon>Geomonas</taxon>
    </lineage>
</organism>
<dbReference type="EMBL" id="CP077683">
    <property type="protein sequence ID" value="QXE92268.1"/>
    <property type="molecule type" value="Genomic_DNA"/>
</dbReference>
<name>A0ABX8LJQ9_9BACT</name>
<dbReference type="RefSeq" id="WP_217288822.1">
    <property type="nucleotide sequence ID" value="NZ_CP077683.1"/>
</dbReference>
<gene>
    <name evidence="1" type="ORF">KP001_07030</name>
</gene>
<evidence type="ECO:0000313" key="2">
    <source>
        <dbReference type="Proteomes" id="UP000683559"/>
    </source>
</evidence>
<evidence type="ECO:0000313" key="1">
    <source>
        <dbReference type="EMBL" id="QXE92268.1"/>
    </source>
</evidence>
<dbReference type="Proteomes" id="UP000683559">
    <property type="component" value="Chromosome"/>
</dbReference>
<reference evidence="1 2" key="1">
    <citation type="submission" date="2021-06" db="EMBL/GenBank/DDBJ databases">
        <title>Gemonas diversity in paddy soil.</title>
        <authorList>
            <person name="Liu G."/>
        </authorList>
    </citation>
    <scope>NUCLEOTIDE SEQUENCE [LARGE SCALE GENOMIC DNA]</scope>
    <source>
        <strain evidence="1 2">RG2</strain>
    </source>
</reference>
<accession>A0ABX8LJQ9</accession>
<sequence length="81" mass="9312">MVFFKMEQGRRSSVQWVGKLPVPGNQWNALRVVVTGKKIEGSLNSTKYVDYTWKENIDGRIVLWSKADSYIFFGDVSVKPK</sequence>
<protein>
    <submittedName>
        <fullName evidence="1">Uncharacterized protein</fullName>
    </submittedName>
</protein>
<keyword evidence="2" id="KW-1185">Reference proteome</keyword>
<proteinExistence type="predicted"/>